<reference evidence="2 3" key="1">
    <citation type="journal article" date="2018" name="Mol. Plant">
        <title>The genome of Artemisia annua provides insight into the evolution of Asteraceae family and artemisinin biosynthesis.</title>
        <authorList>
            <person name="Shen Q."/>
            <person name="Zhang L."/>
            <person name="Liao Z."/>
            <person name="Wang S."/>
            <person name="Yan T."/>
            <person name="Shi P."/>
            <person name="Liu M."/>
            <person name="Fu X."/>
            <person name="Pan Q."/>
            <person name="Wang Y."/>
            <person name="Lv Z."/>
            <person name="Lu X."/>
            <person name="Zhang F."/>
            <person name="Jiang W."/>
            <person name="Ma Y."/>
            <person name="Chen M."/>
            <person name="Hao X."/>
            <person name="Li L."/>
            <person name="Tang Y."/>
            <person name="Lv G."/>
            <person name="Zhou Y."/>
            <person name="Sun X."/>
            <person name="Brodelius P.E."/>
            <person name="Rose J.K.C."/>
            <person name="Tang K."/>
        </authorList>
    </citation>
    <scope>NUCLEOTIDE SEQUENCE [LARGE SCALE GENOMIC DNA]</scope>
    <source>
        <strain evidence="3">cv. Huhao1</strain>
        <tissue evidence="2">Leaf</tissue>
    </source>
</reference>
<evidence type="ECO:0000313" key="2">
    <source>
        <dbReference type="EMBL" id="PWA91300.1"/>
    </source>
</evidence>
<keyword evidence="2" id="KW-0238">DNA-binding</keyword>
<gene>
    <name evidence="2" type="ORF">CTI12_AA091840</name>
</gene>
<organism evidence="2 3">
    <name type="scientific">Artemisia annua</name>
    <name type="common">Sweet wormwood</name>
    <dbReference type="NCBI Taxonomy" id="35608"/>
    <lineage>
        <taxon>Eukaryota</taxon>
        <taxon>Viridiplantae</taxon>
        <taxon>Streptophyta</taxon>
        <taxon>Embryophyta</taxon>
        <taxon>Tracheophyta</taxon>
        <taxon>Spermatophyta</taxon>
        <taxon>Magnoliopsida</taxon>
        <taxon>eudicotyledons</taxon>
        <taxon>Gunneridae</taxon>
        <taxon>Pentapetalae</taxon>
        <taxon>asterids</taxon>
        <taxon>campanulids</taxon>
        <taxon>Asterales</taxon>
        <taxon>Asteraceae</taxon>
        <taxon>Asteroideae</taxon>
        <taxon>Anthemideae</taxon>
        <taxon>Artemisiinae</taxon>
        <taxon>Artemisia</taxon>
    </lineage>
</organism>
<dbReference type="GO" id="GO:0008289">
    <property type="term" value="F:lipid binding"/>
    <property type="evidence" value="ECO:0007669"/>
    <property type="project" value="InterPro"/>
</dbReference>
<proteinExistence type="predicted"/>
<dbReference type="PANTHER" id="PTHR45654">
    <property type="entry name" value="HOMEOBOX-LEUCINE ZIPPER PROTEIN MERISTEM L1"/>
    <property type="match status" value="1"/>
</dbReference>
<dbReference type="STRING" id="35608.A0A2U1PZV2"/>
<dbReference type="Proteomes" id="UP000245207">
    <property type="component" value="Unassembled WGS sequence"/>
</dbReference>
<feature type="domain" description="START" evidence="1">
    <location>
        <begin position="2"/>
        <end position="77"/>
    </location>
</feature>
<dbReference type="GO" id="GO:0003677">
    <property type="term" value="F:DNA binding"/>
    <property type="evidence" value="ECO:0007669"/>
    <property type="project" value="UniProtKB-KW"/>
</dbReference>
<name>A0A2U1PZV2_ARTAN</name>
<evidence type="ECO:0000259" key="1">
    <source>
        <dbReference type="Pfam" id="PF01852"/>
    </source>
</evidence>
<evidence type="ECO:0000313" key="3">
    <source>
        <dbReference type="Proteomes" id="UP000245207"/>
    </source>
</evidence>
<dbReference type="Pfam" id="PF01852">
    <property type="entry name" value="START"/>
    <property type="match status" value="1"/>
</dbReference>
<dbReference type="EMBL" id="PKPP01000557">
    <property type="protein sequence ID" value="PWA91300.1"/>
    <property type="molecule type" value="Genomic_DNA"/>
</dbReference>
<dbReference type="PANTHER" id="PTHR45654:SF77">
    <property type="entry name" value="HOMEOBOX-LEUCINE ZIPPER PROTEIN MERISTEM L1"/>
    <property type="match status" value="1"/>
</dbReference>
<dbReference type="OrthoDB" id="1304338at2759"/>
<dbReference type="AlphaFoldDB" id="A0A2U1PZV2"/>
<keyword evidence="2" id="KW-0371">Homeobox</keyword>
<accession>A0A2U1PZV2</accession>
<keyword evidence="3" id="KW-1185">Reference proteome</keyword>
<comment type="caution">
    <text evidence="2">The sequence shown here is derived from an EMBL/GenBank/DDBJ whole genome shotgun (WGS) entry which is preliminary data.</text>
</comment>
<protein>
    <submittedName>
        <fullName evidence="2">START domain, Homeodomain-like, START-like domain protein</fullName>
    </submittedName>
</protein>
<dbReference type="InterPro" id="IPR002913">
    <property type="entry name" value="START_lipid-bd_dom"/>
</dbReference>
<dbReference type="InterPro" id="IPR042160">
    <property type="entry name" value="HD-Zip_IV"/>
</dbReference>
<sequence length="181" mass="20659">MEELIRITQIDEPLWVPSPDDTSHETLNEDEYRWSFPRSIRPRPTGLKSEASRSSNVVIMNHMTLVKILMDVSTYVENIETVESARGYGHTHLAEACFVCKKNYYLWRCSRYHLASLEKCFAYPEYITSLNIIKKLSNEKEELNIALLASNGGPVLIALVTCVAAHTFEIKPPTDVLTRVI</sequence>